<proteinExistence type="inferred from homology"/>
<dbReference type="InterPro" id="IPR013785">
    <property type="entry name" value="Aldolase_TIM"/>
</dbReference>
<feature type="binding site" evidence="9">
    <location>
        <begin position="59"/>
        <end position="68"/>
    </location>
    <ligand>
        <name>substrate</name>
    </ligand>
</feature>
<dbReference type="InterPro" id="IPR047596">
    <property type="entry name" value="OMPdecase_bac"/>
</dbReference>
<protein>
    <recommendedName>
        <fullName evidence="9">Orotidine 5'-phosphate decarboxylase</fullName>
        <ecNumber evidence="9">4.1.1.23</ecNumber>
    </recommendedName>
    <alternativeName>
        <fullName evidence="9">OMP decarboxylase</fullName>
        <shortName evidence="9">OMPDCase</shortName>
        <shortName evidence="9">OMPdecase</shortName>
    </alternativeName>
</protein>
<feature type="active site" description="For OMPdecase activity" evidence="10">
    <location>
        <position position="61"/>
    </location>
</feature>
<comment type="subunit">
    <text evidence="3 9">Homodimer.</text>
</comment>
<feature type="binding site" evidence="9 11">
    <location>
        <position position="180"/>
    </location>
    <ligand>
        <name>substrate</name>
    </ligand>
</feature>
<keyword evidence="5 9" id="KW-0665">Pyrimidine biosynthesis</keyword>
<evidence type="ECO:0000256" key="6">
    <source>
        <dbReference type="ARBA" id="ARBA00023239"/>
    </source>
</evidence>
<accession>A0A2A5WCT3</accession>
<dbReference type="PROSITE" id="PS00156">
    <property type="entry name" value="OMPDECASE"/>
    <property type="match status" value="1"/>
</dbReference>
<dbReference type="Pfam" id="PF00215">
    <property type="entry name" value="OMPdecase"/>
    <property type="match status" value="1"/>
</dbReference>
<dbReference type="InterPro" id="IPR001754">
    <property type="entry name" value="OMPdeCOase_dom"/>
</dbReference>
<evidence type="ECO:0000256" key="4">
    <source>
        <dbReference type="ARBA" id="ARBA00022793"/>
    </source>
</evidence>
<evidence type="ECO:0000256" key="9">
    <source>
        <dbReference type="HAMAP-Rule" id="MF_01200"/>
    </source>
</evidence>
<dbReference type="Gene3D" id="3.20.20.70">
    <property type="entry name" value="Aldolase class I"/>
    <property type="match status" value="1"/>
</dbReference>
<evidence type="ECO:0000256" key="8">
    <source>
        <dbReference type="ARBA" id="ARBA00061012"/>
    </source>
</evidence>
<feature type="domain" description="Orotidine 5'-phosphate decarboxylase" evidence="13">
    <location>
        <begin position="4"/>
        <end position="225"/>
    </location>
</feature>
<dbReference type="GO" id="GO:0004590">
    <property type="term" value="F:orotidine-5'-phosphate decarboxylase activity"/>
    <property type="evidence" value="ECO:0007669"/>
    <property type="project" value="UniProtKB-UniRule"/>
</dbReference>
<dbReference type="Proteomes" id="UP000219329">
    <property type="component" value="Unassembled WGS sequence"/>
</dbReference>
<evidence type="ECO:0000256" key="11">
    <source>
        <dbReference type="PIRSR" id="PIRSR614732-2"/>
    </source>
</evidence>
<dbReference type="SMART" id="SM00934">
    <property type="entry name" value="OMPdecase"/>
    <property type="match status" value="1"/>
</dbReference>
<evidence type="ECO:0000256" key="7">
    <source>
        <dbReference type="ARBA" id="ARBA00049157"/>
    </source>
</evidence>
<dbReference type="GO" id="GO:0005829">
    <property type="term" value="C:cytosol"/>
    <property type="evidence" value="ECO:0007669"/>
    <property type="project" value="TreeGrafter"/>
</dbReference>
<feature type="binding site" evidence="9 11">
    <location>
        <position position="210"/>
    </location>
    <ligand>
        <name>substrate</name>
    </ligand>
</feature>
<evidence type="ECO:0000313" key="14">
    <source>
        <dbReference type="EMBL" id="PDH34310.1"/>
    </source>
</evidence>
<evidence type="ECO:0000256" key="12">
    <source>
        <dbReference type="RuleBase" id="RU000512"/>
    </source>
</evidence>
<dbReference type="EC" id="4.1.1.23" evidence="9"/>
<feature type="binding site" evidence="9 11">
    <location>
        <position position="10"/>
    </location>
    <ligand>
        <name>substrate</name>
    </ligand>
</feature>
<dbReference type="PANTHER" id="PTHR32119">
    <property type="entry name" value="OROTIDINE 5'-PHOSPHATE DECARBOXYLASE"/>
    <property type="match status" value="1"/>
</dbReference>
<sequence>MSKNIIIALDFATGDKTLQFLDLLDPNLCRVKIGKELFTASGPQLVRKIIDRGFDVFLDLKFHDIPNTVARASKVAADLGIWMFNIHASGGRTMMEAARESIDSLGNQRPLLIGVTVLTSFLKKDLEQTGIHSYPEDQVSKLAFLARDSGLDGVVCSAAETKLLRSQIDDKFCLVTPGIRRPEDAIGDQKRIIGPAEAIQNGSNYLVVGRPITSADSPNGALIEFNDAVSSVNQTLN</sequence>
<name>A0A2A5WCT3_9GAMM</name>
<comment type="catalytic activity">
    <reaction evidence="7 9 12">
        <text>orotidine 5'-phosphate + H(+) = UMP + CO2</text>
        <dbReference type="Rhea" id="RHEA:11596"/>
        <dbReference type="ChEBI" id="CHEBI:15378"/>
        <dbReference type="ChEBI" id="CHEBI:16526"/>
        <dbReference type="ChEBI" id="CHEBI:57538"/>
        <dbReference type="ChEBI" id="CHEBI:57865"/>
        <dbReference type="EC" id="4.1.1.23"/>
    </reaction>
</comment>
<dbReference type="InterPro" id="IPR018089">
    <property type="entry name" value="OMPdecase_AS"/>
</dbReference>
<dbReference type="EMBL" id="NTJZ01000004">
    <property type="protein sequence ID" value="PDH34310.1"/>
    <property type="molecule type" value="Genomic_DNA"/>
</dbReference>
<gene>
    <name evidence="9" type="primary">pyrF</name>
    <name evidence="14" type="ORF">CNF02_05815</name>
</gene>
<dbReference type="NCBIfam" id="TIGR01740">
    <property type="entry name" value="pyrF"/>
    <property type="match status" value="1"/>
</dbReference>
<dbReference type="NCBIfam" id="NF001273">
    <property type="entry name" value="PRK00230.1"/>
    <property type="match status" value="1"/>
</dbReference>
<dbReference type="InterPro" id="IPR011060">
    <property type="entry name" value="RibuloseP-bd_barrel"/>
</dbReference>
<evidence type="ECO:0000256" key="1">
    <source>
        <dbReference type="ARBA" id="ARBA00002356"/>
    </source>
</evidence>
<dbReference type="GO" id="GO:0044205">
    <property type="term" value="P:'de novo' UMP biosynthetic process"/>
    <property type="evidence" value="ECO:0007669"/>
    <property type="project" value="UniProtKB-UniRule"/>
</dbReference>
<feature type="binding site" evidence="9 11">
    <location>
        <position position="119"/>
    </location>
    <ligand>
        <name>substrate</name>
    </ligand>
</feature>
<evidence type="ECO:0000256" key="3">
    <source>
        <dbReference type="ARBA" id="ARBA00011738"/>
    </source>
</evidence>
<keyword evidence="4 9" id="KW-0210">Decarboxylase</keyword>
<dbReference type="AlphaFoldDB" id="A0A2A5WCT3"/>
<evidence type="ECO:0000256" key="5">
    <source>
        <dbReference type="ARBA" id="ARBA00022975"/>
    </source>
</evidence>
<comment type="pathway">
    <text evidence="2 9 12">Pyrimidine metabolism; UMP biosynthesis via de novo pathway; UMP from orotate: step 2/2.</text>
</comment>
<reference evidence="14 15" key="1">
    <citation type="submission" date="2017-08" db="EMBL/GenBank/DDBJ databases">
        <title>Fine stratification of microbial communities through a metagenomic profile of the photic zone.</title>
        <authorList>
            <person name="Haro-Moreno J.M."/>
            <person name="Lopez-Perez M."/>
            <person name="De La Torre J."/>
            <person name="Picazo A."/>
            <person name="Camacho A."/>
            <person name="Rodriguez-Valera F."/>
        </authorList>
    </citation>
    <scope>NUCLEOTIDE SEQUENCE [LARGE SCALE GENOMIC DNA]</scope>
    <source>
        <strain evidence="14">MED-G28</strain>
    </source>
</reference>
<feature type="binding site" evidence="9 11">
    <location>
        <position position="189"/>
    </location>
    <ligand>
        <name>substrate</name>
    </ligand>
</feature>
<evidence type="ECO:0000313" key="15">
    <source>
        <dbReference type="Proteomes" id="UP000219329"/>
    </source>
</evidence>
<comment type="caution">
    <text evidence="14">The sequence shown here is derived from an EMBL/GenBank/DDBJ whole genome shotgun (WGS) entry which is preliminary data.</text>
</comment>
<evidence type="ECO:0000256" key="10">
    <source>
        <dbReference type="PIRSR" id="PIRSR614732-1"/>
    </source>
</evidence>
<comment type="similarity">
    <text evidence="8 9">Belongs to the OMP decarboxylase family. Type 1 subfamily.</text>
</comment>
<dbReference type="GO" id="GO:0006207">
    <property type="term" value="P:'de novo' pyrimidine nucleobase biosynthetic process"/>
    <property type="evidence" value="ECO:0007669"/>
    <property type="project" value="InterPro"/>
</dbReference>
<feature type="binding site" evidence="9 11">
    <location>
        <position position="32"/>
    </location>
    <ligand>
        <name>substrate</name>
    </ligand>
</feature>
<keyword evidence="6 9" id="KW-0456">Lyase</keyword>
<dbReference type="InterPro" id="IPR014732">
    <property type="entry name" value="OMPdecase"/>
</dbReference>
<dbReference type="PANTHER" id="PTHR32119:SF2">
    <property type="entry name" value="OROTIDINE 5'-PHOSPHATE DECARBOXYLASE"/>
    <property type="match status" value="1"/>
</dbReference>
<dbReference type="SUPFAM" id="SSF51366">
    <property type="entry name" value="Ribulose-phoshate binding barrel"/>
    <property type="match status" value="1"/>
</dbReference>
<comment type="function">
    <text evidence="1 9">Catalyzes the decarboxylation of orotidine 5'-monophosphate (OMP) to uridine 5'-monophosphate (UMP).</text>
</comment>
<dbReference type="HAMAP" id="MF_01200_B">
    <property type="entry name" value="OMPdecase_type1_B"/>
    <property type="match status" value="1"/>
</dbReference>
<feature type="active site" description="For OMPdecase activity" evidence="10">
    <location>
        <position position="59"/>
    </location>
</feature>
<dbReference type="FunFam" id="3.20.20.70:FF:000015">
    <property type="entry name" value="Orotidine 5'-phosphate decarboxylase"/>
    <property type="match status" value="1"/>
</dbReference>
<evidence type="ECO:0000259" key="13">
    <source>
        <dbReference type="SMART" id="SM00934"/>
    </source>
</evidence>
<feature type="binding site" evidence="9 11">
    <location>
        <position position="209"/>
    </location>
    <ligand>
        <name>substrate</name>
    </ligand>
</feature>
<organism evidence="14 15">
    <name type="scientific">OM182 bacterium MED-G28</name>
    <dbReference type="NCBI Taxonomy" id="1986256"/>
    <lineage>
        <taxon>Bacteria</taxon>
        <taxon>Pseudomonadati</taxon>
        <taxon>Pseudomonadota</taxon>
        <taxon>Gammaproteobacteria</taxon>
        <taxon>OMG group</taxon>
        <taxon>OM182 clade</taxon>
    </lineage>
</organism>
<evidence type="ECO:0000256" key="2">
    <source>
        <dbReference type="ARBA" id="ARBA00004861"/>
    </source>
</evidence>
<dbReference type="UniPathway" id="UPA00070">
    <property type="reaction ID" value="UER00120"/>
</dbReference>
<dbReference type="CDD" id="cd04725">
    <property type="entry name" value="OMP_decarboxylase_like"/>
    <property type="match status" value="1"/>
</dbReference>
<feature type="active site" description="For OMPdecase activity" evidence="10">
    <location>
        <position position="64"/>
    </location>
</feature>
<feature type="active site" description="Proton donor" evidence="9">
    <location>
        <position position="61"/>
    </location>
</feature>